<evidence type="ECO:0000256" key="3">
    <source>
        <dbReference type="ARBA" id="ARBA00022989"/>
    </source>
</evidence>
<dbReference type="Pfam" id="PF02104">
    <property type="entry name" value="SURF1"/>
    <property type="match status" value="1"/>
</dbReference>
<keyword evidence="3" id="KW-1133">Transmembrane helix</keyword>
<dbReference type="GO" id="GO:0033617">
    <property type="term" value="P:mitochondrial respiratory chain complex IV assembly"/>
    <property type="evidence" value="ECO:0007669"/>
    <property type="project" value="TreeGrafter"/>
</dbReference>
<keyword evidence="5" id="KW-0999">Mitochondrion inner membrane</keyword>
<evidence type="ECO:0000256" key="2">
    <source>
        <dbReference type="ARBA" id="ARBA00022692"/>
    </source>
</evidence>
<dbReference type="InterPro" id="IPR045214">
    <property type="entry name" value="Surf1/Surf4"/>
</dbReference>
<comment type="function">
    <text evidence="5">Probably involved in the biogenesis of the COX complex.</text>
</comment>
<comment type="similarity">
    <text evidence="5">Belongs to the SURF1 family.</text>
</comment>
<comment type="subcellular location">
    <subcellularLocation>
        <location evidence="1">Membrane</location>
    </subcellularLocation>
    <subcellularLocation>
        <location evidence="5">Mitochondrion inner membrane</location>
        <topology evidence="5">Multi-pass membrane protein</topology>
    </subcellularLocation>
</comment>
<dbReference type="EMBL" id="SGPK01000058">
    <property type="protein sequence ID" value="THH09605.1"/>
    <property type="molecule type" value="Genomic_DNA"/>
</dbReference>
<dbReference type="AlphaFoldDB" id="A0A4S4LDA4"/>
<evidence type="ECO:0000256" key="5">
    <source>
        <dbReference type="RuleBase" id="RU363076"/>
    </source>
</evidence>
<sequence>MALLGIMPVLTFALGTWQIGRLKWKINLIDELQEKLQRSPMELPEFVNIDALSDFAFRKVRVKGRWDHAHTILIGPRVRDGTKGVNVISPLVRTDGSTVLVDRGFVSDEHINDQQWRNSTQDSEEVEVLGMLRMSQKRNHFTPDNHPEKGEWYWVDVDALAENAGGKAAEVQPVFVEAIFEGHSGDAQLRMFNGIPVGRAPTVEIRNSHAAYVFTW</sequence>
<protein>
    <recommendedName>
        <fullName evidence="5">SURF1-like protein</fullName>
    </recommendedName>
</protein>
<dbReference type="PANTHER" id="PTHR23427:SF2">
    <property type="entry name" value="SURFEIT LOCUS PROTEIN 1"/>
    <property type="match status" value="1"/>
</dbReference>
<dbReference type="GO" id="GO:0005743">
    <property type="term" value="C:mitochondrial inner membrane"/>
    <property type="evidence" value="ECO:0007669"/>
    <property type="project" value="UniProtKB-SubCell"/>
</dbReference>
<dbReference type="CDD" id="cd06662">
    <property type="entry name" value="SURF1"/>
    <property type="match status" value="1"/>
</dbReference>
<organism evidence="6 7">
    <name type="scientific">Phellinidium pouzarii</name>
    <dbReference type="NCBI Taxonomy" id="167371"/>
    <lineage>
        <taxon>Eukaryota</taxon>
        <taxon>Fungi</taxon>
        <taxon>Dikarya</taxon>
        <taxon>Basidiomycota</taxon>
        <taxon>Agaricomycotina</taxon>
        <taxon>Agaricomycetes</taxon>
        <taxon>Hymenochaetales</taxon>
        <taxon>Hymenochaetaceae</taxon>
        <taxon>Phellinidium</taxon>
    </lineage>
</organism>
<proteinExistence type="inferred from homology"/>
<gene>
    <name evidence="6" type="ORF">EW145_g1898</name>
</gene>
<reference evidence="6 7" key="1">
    <citation type="submission" date="2019-02" db="EMBL/GenBank/DDBJ databases">
        <title>Genome sequencing of the rare red list fungi Phellinidium pouzarii.</title>
        <authorList>
            <person name="Buettner E."/>
            <person name="Kellner H."/>
        </authorList>
    </citation>
    <scope>NUCLEOTIDE SEQUENCE [LARGE SCALE GENOMIC DNA]</scope>
    <source>
        <strain evidence="6 7">DSM 108285</strain>
    </source>
</reference>
<keyword evidence="5" id="KW-0496">Mitochondrion</keyword>
<accession>A0A4S4LDA4</accession>
<keyword evidence="7" id="KW-1185">Reference proteome</keyword>
<keyword evidence="2" id="KW-0812">Transmembrane</keyword>
<evidence type="ECO:0000313" key="7">
    <source>
        <dbReference type="Proteomes" id="UP000308199"/>
    </source>
</evidence>
<evidence type="ECO:0000256" key="4">
    <source>
        <dbReference type="ARBA" id="ARBA00023136"/>
    </source>
</evidence>
<dbReference type="PROSITE" id="PS50895">
    <property type="entry name" value="SURF1"/>
    <property type="match status" value="1"/>
</dbReference>
<dbReference type="InterPro" id="IPR002994">
    <property type="entry name" value="Surf1/Shy1"/>
</dbReference>
<evidence type="ECO:0000313" key="6">
    <source>
        <dbReference type="EMBL" id="THH09605.1"/>
    </source>
</evidence>
<keyword evidence="4" id="KW-0472">Membrane</keyword>
<dbReference type="OrthoDB" id="10040024at2759"/>
<comment type="caution">
    <text evidence="6">The sequence shown here is derived from an EMBL/GenBank/DDBJ whole genome shotgun (WGS) entry which is preliminary data.</text>
</comment>
<name>A0A4S4LDA4_9AGAM</name>
<dbReference type="PANTHER" id="PTHR23427">
    <property type="entry name" value="SURFEIT LOCUS PROTEIN"/>
    <property type="match status" value="1"/>
</dbReference>
<dbReference type="Proteomes" id="UP000308199">
    <property type="component" value="Unassembled WGS sequence"/>
</dbReference>
<evidence type="ECO:0000256" key="1">
    <source>
        <dbReference type="ARBA" id="ARBA00004370"/>
    </source>
</evidence>